<protein>
    <submittedName>
        <fullName evidence="2">Uncharacterized protein</fullName>
    </submittedName>
</protein>
<feature type="signal peptide" evidence="1">
    <location>
        <begin position="1"/>
        <end position="21"/>
    </location>
</feature>
<accession>A0AAW8JNA1</accession>
<evidence type="ECO:0000256" key="1">
    <source>
        <dbReference type="SAM" id="SignalP"/>
    </source>
</evidence>
<comment type="caution">
    <text evidence="2">The sequence shown here is derived from an EMBL/GenBank/DDBJ whole genome shotgun (WGS) entry which is preliminary data.</text>
</comment>
<reference evidence="2" key="1">
    <citation type="submission" date="2023-08" db="EMBL/GenBank/DDBJ databases">
        <title>Emergence of clinically-relevant ST2 carbapenem-resistant Acinetobacter baumannii strains in hospital sewages in Zhejiang, East of China.</title>
        <authorList>
            <person name="Kaichao C."/>
            <person name="Zhang R."/>
        </authorList>
    </citation>
    <scope>NUCLEOTIDE SEQUENCE</scope>
    <source>
        <strain evidence="2">M-SY-60</strain>
    </source>
</reference>
<evidence type="ECO:0000313" key="2">
    <source>
        <dbReference type="EMBL" id="MDQ9072751.1"/>
    </source>
</evidence>
<organism evidence="2 3">
    <name type="scientific">Acinetobacter gerneri</name>
    <dbReference type="NCBI Taxonomy" id="202952"/>
    <lineage>
        <taxon>Bacteria</taxon>
        <taxon>Pseudomonadati</taxon>
        <taxon>Pseudomonadota</taxon>
        <taxon>Gammaproteobacteria</taxon>
        <taxon>Moraxellales</taxon>
        <taxon>Moraxellaceae</taxon>
        <taxon>Acinetobacter</taxon>
    </lineage>
</organism>
<dbReference type="EMBL" id="JAVIDA010000025">
    <property type="protein sequence ID" value="MDQ9072751.1"/>
    <property type="molecule type" value="Genomic_DNA"/>
</dbReference>
<feature type="chain" id="PRO_5043981560" evidence="1">
    <location>
        <begin position="22"/>
        <end position="156"/>
    </location>
</feature>
<sequence length="156" mass="18664">MRKLNLAKIMFCCFFSGSVYAQDSALSDFNQIFASKKILHAYKDKGTYFYICSEFADQGANRPANFYYDANKKTISYIYMERNEYPIHSITKSKNDFIVSLRDGDLKYRVHQVNQDIYAWDMISKEKEETMYTLFYNKDWHELDKYHTKNECKEHP</sequence>
<gene>
    <name evidence="2" type="ORF">RFH51_14930</name>
</gene>
<evidence type="ECO:0000313" key="3">
    <source>
        <dbReference type="Proteomes" id="UP001243195"/>
    </source>
</evidence>
<dbReference type="RefSeq" id="WP_308956955.1">
    <property type="nucleotide sequence ID" value="NZ_JAVICY010000027.1"/>
</dbReference>
<proteinExistence type="predicted"/>
<dbReference type="AlphaFoldDB" id="A0AAW8JNA1"/>
<name>A0AAW8JNA1_9GAMM</name>
<dbReference type="Proteomes" id="UP001243195">
    <property type="component" value="Unassembled WGS sequence"/>
</dbReference>
<keyword evidence="1" id="KW-0732">Signal</keyword>